<dbReference type="InterPro" id="IPR050930">
    <property type="entry name" value="MFS_Vesicular_Transporter"/>
</dbReference>
<keyword evidence="2" id="KW-0813">Transport</keyword>
<feature type="transmembrane region" description="Helical" evidence="6">
    <location>
        <begin position="238"/>
        <end position="255"/>
    </location>
</feature>
<keyword evidence="3 6" id="KW-0812">Transmembrane</keyword>
<feature type="transmembrane region" description="Helical" evidence="6">
    <location>
        <begin position="205"/>
        <end position="226"/>
    </location>
</feature>
<evidence type="ECO:0000259" key="7">
    <source>
        <dbReference type="PROSITE" id="PS50850"/>
    </source>
</evidence>
<keyword evidence="9" id="KW-1185">Reference proteome</keyword>
<feature type="transmembrane region" description="Helical" evidence="6">
    <location>
        <begin position="29"/>
        <end position="48"/>
    </location>
</feature>
<evidence type="ECO:0000256" key="1">
    <source>
        <dbReference type="ARBA" id="ARBA00004651"/>
    </source>
</evidence>
<dbReference type="PROSITE" id="PS00216">
    <property type="entry name" value="SUGAR_TRANSPORT_1"/>
    <property type="match status" value="1"/>
</dbReference>
<dbReference type="RefSeq" id="WP_156203301.1">
    <property type="nucleotide sequence ID" value="NZ_CP046457.1"/>
</dbReference>
<evidence type="ECO:0000256" key="3">
    <source>
        <dbReference type="ARBA" id="ARBA00022692"/>
    </source>
</evidence>
<feature type="transmembrane region" description="Helical" evidence="6">
    <location>
        <begin position="151"/>
        <end position="176"/>
    </location>
</feature>
<dbReference type="Pfam" id="PF07690">
    <property type="entry name" value="MFS_1"/>
    <property type="match status" value="2"/>
</dbReference>
<dbReference type="CDD" id="cd17325">
    <property type="entry name" value="MFS_MdtG_SLC18_like"/>
    <property type="match status" value="1"/>
</dbReference>
<name>A0A6I6DG65_9FIRM</name>
<sequence>MIYILVYFIVIVSFIDTMAQLPILSPYVYSLGATSIVVGLIMGAYSLFNMIGNLGAGLIIDRYGRKIAIISGMIIAGSAVSLYAFVASPFQLLILRIIHGLGGAILIPAAFAYVGDRVGQGSTGRAMGYSGAAVGFAALIGPMFAGMGKDAFGFSVVFLSLGLLLIKTSIIAWLFLPETYSLESKNKVFTKEIILNLITNTKLQIAYLAAFSLMFTMGILAYAFPITLESLNFASKDTGILFSIFSIVAIIIFILPISKWSDKNGRYLPIAIGLFLVTLALLLLPLGNTFSQFVFMMILYGCGFGFIFPAMTSIVVDETKDYFRGTAFGIFYAFFSFGVMSGPVIGGIASEIGQEPFWIGALIIILIQMILYKLHIKVTN</sequence>
<feature type="transmembrane region" description="Helical" evidence="6">
    <location>
        <begin position="267"/>
        <end position="287"/>
    </location>
</feature>
<feature type="transmembrane region" description="Helical" evidence="6">
    <location>
        <begin position="126"/>
        <end position="145"/>
    </location>
</feature>
<comment type="subcellular location">
    <subcellularLocation>
        <location evidence="1">Cell membrane</location>
        <topology evidence="1">Multi-pass membrane protein</topology>
    </subcellularLocation>
</comment>
<dbReference type="EMBL" id="CP046457">
    <property type="protein sequence ID" value="QGT99400.1"/>
    <property type="molecule type" value="Genomic_DNA"/>
</dbReference>
<dbReference type="KEGG" id="salq:SYNTR_0807"/>
<accession>A0A6I6DG65</accession>
<dbReference type="Proteomes" id="UP000426444">
    <property type="component" value="Chromosome"/>
</dbReference>
<feature type="transmembrane region" description="Helical" evidence="6">
    <location>
        <begin position="328"/>
        <end position="350"/>
    </location>
</feature>
<keyword evidence="4 6" id="KW-1133">Transmembrane helix</keyword>
<dbReference type="PANTHER" id="PTHR23506:SF23">
    <property type="entry name" value="GH10249P"/>
    <property type="match status" value="1"/>
</dbReference>
<dbReference type="Gene3D" id="1.20.1250.20">
    <property type="entry name" value="MFS general substrate transporter like domains"/>
    <property type="match status" value="1"/>
</dbReference>
<evidence type="ECO:0000256" key="4">
    <source>
        <dbReference type="ARBA" id="ARBA00022989"/>
    </source>
</evidence>
<reference evidence="9" key="1">
    <citation type="journal article" date="2019" name="Microbiology">
        <title>Complete Genome Sequence of an Uncultured Bacterium of the Candidate Phylum Bipolaricaulota.</title>
        <authorList>
            <person name="Kadnikov V.V."/>
            <person name="Mardanov A.V."/>
            <person name="Beletsky A.V."/>
            <person name="Frank Y.A."/>
            <person name="Karnachuk O.V."/>
            <person name="Ravin N.V."/>
        </authorList>
    </citation>
    <scope>NUCLEOTIDE SEQUENCE [LARGE SCALE GENOMIC DNA]</scope>
</reference>
<dbReference type="PROSITE" id="PS50850">
    <property type="entry name" value="MFS"/>
    <property type="match status" value="1"/>
</dbReference>
<dbReference type="InterPro" id="IPR020846">
    <property type="entry name" value="MFS_dom"/>
</dbReference>
<dbReference type="PANTHER" id="PTHR23506">
    <property type="entry name" value="GH10249P"/>
    <property type="match status" value="1"/>
</dbReference>
<dbReference type="InterPro" id="IPR005829">
    <property type="entry name" value="Sugar_transporter_CS"/>
</dbReference>
<dbReference type="SUPFAM" id="SSF103473">
    <property type="entry name" value="MFS general substrate transporter"/>
    <property type="match status" value="1"/>
</dbReference>
<evidence type="ECO:0000256" key="2">
    <source>
        <dbReference type="ARBA" id="ARBA00022448"/>
    </source>
</evidence>
<feature type="transmembrane region" description="Helical" evidence="6">
    <location>
        <begin position="93"/>
        <end position="114"/>
    </location>
</feature>
<dbReference type="InterPro" id="IPR036259">
    <property type="entry name" value="MFS_trans_sf"/>
</dbReference>
<gene>
    <name evidence="8" type="ORF">SYNTR_0807</name>
</gene>
<protein>
    <submittedName>
        <fullName evidence="8">Putative MFS-type transporter</fullName>
    </submittedName>
</protein>
<evidence type="ECO:0000256" key="5">
    <source>
        <dbReference type="ARBA" id="ARBA00023136"/>
    </source>
</evidence>
<dbReference type="OrthoDB" id="85643at2"/>
<feature type="transmembrane region" description="Helical" evidence="6">
    <location>
        <begin position="293"/>
        <end position="316"/>
    </location>
</feature>
<evidence type="ECO:0000313" key="9">
    <source>
        <dbReference type="Proteomes" id="UP000426444"/>
    </source>
</evidence>
<proteinExistence type="predicted"/>
<dbReference type="InterPro" id="IPR011701">
    <property type="entry name" value="MFS"/>
</dbReference>
<organism evidence="8 9">
    <name type="scientific">Candidatus Syntrophocurvum alkaliphilum</name>
    <dbReference type="NCBI Taxonomy" id="2293317"/>
    <lineage>
        <taxon>Bacteria</taxon>
        <taxon>Bacillati</taxon>
        <taxon>Bacillota</taxon>
        <taxon>Clostridia</taxon>
        <taxon>Eubacteriales</taxon>
        <taxon>Syntrophomonadaceae</taxon>
        <taxon>Candidatus Syntrophocurvum</taxon>
    </lineage>
</organism>
<evidence type="ECO:0000256" key="6">
    <source>
        <dbReference type="SAM" id="Phobius"/>
    </source>
</evidence>
<evidence type="ECO:0000313" key="8">
    <source>
        <dbReference type="EMBL" id="QGT99400.1"/>
    </source>
</evidence>
<dbReference type="AlphaFoldDB" id="A0A6I6DG65"/>
<feature type="domain" description="Major facilitator superfamily (MFS) profile" evidence="7">
    <location>
        <begin position="2"/>
        <end position="379"/>
    </location>
</feature>
<feature type="transmembrane region" description="Helical" evidence="6">
    <location>
        <begin position="68"/>
        <end position="87"/>
    </location>
</feature>
<dbReference type="GO" id="GO:0022857">
    <property type="term" value="F:transmembrane transporter activity"/>
    <property type="evidence" value="ECO:0007669"/>
    <property type="project" value="InterPro"/>
</dbReference>
<dbReference type="GO" id="GO:0005886">
    <property type="term" value="C:plasma membrane"/>
    <property type="evidence" value="ECO:0007669"/>
    <property type="project" value="UniProtKB-SubCell"/>
</dbReference>
<feature type="transmembrane region" description="Helical" evidence="6">
    <location>
        <begin position="356"/>
        <end position="374"/>
    </location>
</feature>
<keyword evidence="5 6" id="KW-0472">Membrane</keyword>